<protein>
    <submittedName>
        <fullName evidence="1">Uncharacterized protein</fullName>
    </submittedName>
</protein>
<reference evidence="1" key="2">
    <citation type="submission" date="2020-11" db="EMBL/GenBank/DDBJ databases">
        <authorList>
            <person name="McCartney M.A."/>
            <person name="Auch B."/>
            <person name="Kono T."/>
            <person name="Mallez S."/>
            <person name="Becker A."/>
            <person name="Gohl D.M."/>
            <person name="Silverstein K.A.T."/>
            <person name="Koren S."/>
            <person name="Bechman K.B."/>
            <person name="Herman A."/>
            <person name="Abrahante J.E."/>
            <person name="Garbe J."/>
        </authorList>
    </citation>
    <scope>NUCLEOTIDE SEQUENCE</scope>
    <source>
        <strain evidence="1">Duluth1</strain>
        <tissue evidence="1">Whole animal</tissue>
    </source>
</reference>
<reference evidence="1" key="1">
    <citation type="journal article" date="2019" name="bioRxiv">
        <title>The Genome of the Zebra Mussel, Dreissena polymorpha: A Resource for Invasive Species Research.</title>
        <authorList>
            <person name="McCartney M.A."/>
            <person name="Auch B."/>
            <person name="Kono T."/>
            <person name="Mallez S."/>
            <person name="Zhang Y."/>
            <person name="Obille A."/>
            <person name="Becker A."/>
            <person name="Abrahante J.E."/>
            <person name="Garbe J."/>
            <person name="Badalamenti J.P."/>
            <person name="Herman A."/>
            <person name="Mangelson H."/>
            <person name="Liachko I."/>
            <person name="Sullivan S."/>
            <person name="Sone E.D."/>
            <person name="Koren S."/>
            <person name="Silverstein K.A.T."/>
            <person name="Beckman K.B."/>
            <person name="Gohl D.M."/>
        </authorList>
    </citation>
    <scope>NUCLEOTIDE SEQUENCE</scope>
    <source>
        <strain evidence="1">Duluth1</strain>
        <tissue evidence="1">Whole animal</tissue>
    </source>
</reference>
<accession>A0A9D4I3E1</accession>
<dbReference type="AlphaFoldDB" id="A0A9D4I3E1"/>
<gene>
    <name evidence="1" type="ORF">DPMN_181043</name>
</gene>
<name>A0A9D4I3E1_DREPO</name>
<sequence>MPTQPLMDRVLKCVPGLSRTHMYNQGIKTVVPGSYTAVPGPHTAATRTIPYGAIIPDRHGSTRQFCTSQNYRVCLPERQGPSLTSRYLQGSTRNYTC</sequence>
<dbReference type="EMBL" id="JAIWYP010000010">
    <property type="protein sequence ID" value="KAH3746634.1"/>
    <property type="molecule type" value="Genomic_DNA"/>
</dbReference>
<comment type="caution">
    <text evidence="1">The sequence shown here is derived from an EMBL/GenBank/DDBJ whole genome shotgun (WGS) entry which is preliminary data.</text>
</comment>
<evidence type="ECO:0000313" key="1">
    <source>
        <dbReference type="EMBL" id="KAH3746634.1"/>
    </source>
</evidence>
<proteinExistence type="predicted"/>
<evidence type="ECO:0000313" key="2">
    <source>
        <dbReference type="Proteomes" id="UP000828390"/>
    </source>
</evidence>
<organism evidence="1 2">
    <name type="scientific">Dreissena polymorpha</name>
    <name type="common">Zebra mussel</name>
    <name type="synonym">Mytilus polymorpha</name>
    <dbReference type="NCBI Taxonomy" id="45954"/>
    <lineage>
        <taxon>Eukaryota</taxon>
        <taxon>Metazoa</taxon>
        <taxon>Spiralia</taxon>
        <taxon>Lophotrochozoa</taxon>
        <taxon>Mollusca</taxon>
        <taxon>Bivalvia</taxon>
        <taxon>Autobranchia</taxon>
        <taxon>Heteroconchia</taxon>
        <taxon>Euheterodonta</taxon>
        <taxon>Imparidentia</taxon>
        <taxon>Neoheterodontei</taxon>
        <taxon>Myida</taxon>
        <taxon>Dreissenoidea</taxon>
        <taxon>Dreissenidae</taxon>
        <taxon>Dreissena</taxon>
    </lineage>
</organism>
<keyword evidence="2" id="KW-1185">Reference proteome</keyword>
<dbReference type="Proteomes" id="UP000828390">
    <property type="component" value="Unassembled WGS sequence"/>
</dbReference>